<accession>A0A6H9SAZ9</accession>
<comment type="caution">
    <text evidence="1">The sequence shown here is derived from an EMBL/GenBank/DDBJ whole genome shotgun (WGS) entry which is preliminary data.</text>
</comment>
<name>A0A6H9SAZ9_9PSED</name>
<sequence>MPISHQMKKGVFMPNVPNIVLPKISPFGSMVGAVTTGGVPSIFISTSVYRDEQSGNIRFFGRMEGSDPLAPAIIQVEIKGVDTPSGTYTLADKVVSVTYVPHGSTQGRPAVSAEVLFITSGPIVWIRGRVEAKTREGNGIDVVYNIFGKV</sequence>
<evidence type="ECO:0000313" key="1">
    <source>
        <dbReference type="EMBL" id="KAB0569134.1"/>
    </source>
</evidence>
<protein>
    <submittedName>
        <fullName evidence="1">Uncharacterized protein</fullName>
    </submittedName>
</protein>
<reference evidence="1 2" key="1">
    <citation type="submission" date="2019-09" db="EMBL/GenBank/DDBJ databases">
        <title>Draft genome sequences of 48 bacterial type strains from the CCUG.</title>
        <authorList>
            <person name="Tunovic T."/>
            <person name="Pineiro-Iglesias B."/>
            <person name="Unosson C."/>
            <person name="Inganas E."/>
            <person name="Ohlen M."/>
            <person name="Cardew S."/>
            <person name="Jensie-Markopoulos S."/>
            <person name="Salva-Serra F."/>
            <person name="Jaen-Luchoro D."/>
            <person name="Karlsson R."/>
            <person name="Svensson-Stadler L."/>
            <person name="Chun J."/>
            <person name="Moore E."/>
        </authorList>
    </citation>
    <scope>NUCLEOTIDE SEQUENCE [LARGE SCALE GENOMIC DNA]</scope>
    <source>
        <strain evidence="1 2">CCUG 51524</strain>
    </source>
</reference>
<dbReference type="AlphaFoldDB" id="A0A6H9SAZ9"/>
<gene>
    <name evidence="1" type="ORF">F7R03_06065</name>
</gene>
<organism evidence="1 2">
    <name type="scientific">Pseudomonas palleroniana</name>
    <dbReference type="NCBI Taxonomy" id="191390"/>
    <lineage>
        <taxon>Bacteria</taxon>
        <taxon>Pseudomonadati</taxon>
        <taxon>Pseudomonadota</taxon>
        <taxon>Gammaproteobacteria</taxon>
        <taxon>Pseudomonadales</taxon>
        <taxon>Pseudomonadaceae</taxon>
        <taxon>Pseudomonas</taxon>
    </lineage>
</organism>
<evidence type="ECO:0000313" key="2">
    <source>
        <dbReference type="Proteomes" id="UP000423257"/>
    </source>
</evidence>
<dbReference type="Proteomes" id="UP000423257">
    <property type="component" value="Unassembled WGS sequence"/>
</dbReference>
<dbReference type="EMBL" id="VZPQ01000002">
    <property type="protein sequence ID" value="KAB0569134.1"/>
    <property type="molecule type" value="Genomic_DNA"/>
</dbReference>
<proteinExistence type="predicted"/>